<evidence type="ECO:0008006" key="3">
    <source>
        <dbReference type="Google" id="ProtNLM"/>
    </source>
</evidence>
<dbReference type="CDD" id="cd07821">
    <property type="entry name" value="PYR_PYL_RCAR_like"/>
    <property type="match status" value="1"/>
</dbReference>
<dbReference type="InterPro" id="IPR019587">
    <property type="entry name" value="Polyketide_cyclase/dehydratase"/>
</dbReference>
<dbReference type="PANTHER" id="PTHR39332:SF7">
    <property type="entry name" value="SRPBCC FAMILY PROTEIN"/>
    <property type="match status" value="1"/>
</dbReference>
<dbReference type="InterPro" id="IPR023393">
    <property type="entry name" value="START-like_dom_sf"/>
</dbReference>
<dbReference type="Pfam" id="PF10604">
    <property type="entry name" value="Polyketide_cyc2"/>
    <property type="match status" value="1"/>
</dbReference>
<reference evidence="2" key="1">
    <citation type="journal article" date="2019" name="Int. J. Syst. Evol. Microbiol.">
        <title>The Global Catalogue of Microorganisms (GCM) 10K type strain sequencing project: providing services to taxonomists for standard genome sequencing and annotation.</title>
        <authorList>
            <consortium name="The Broad Institute Genomics Platform"/>
            <consortium name="The Broad Institute Genome Sequencing Center for Infectious Disease"/>
            <person name="Wu L."/>
            <person name="Ma J."/>
        </authorList>
    </citation>
    <scope>NUCLEOTIDE SEQUENCE [LARGE SCALE GENOMIC DNA]</scope>
    <source>
        <strain evidence="2">JCM 17804</strain>
    </source>
</reference>
<dbReference type="SUPFAM" id="SSF55961">
    <property type="entry name" value="Bet v1-like"/>
    <property type="match status" value="1"/>
</dbReference>
<evidence type="ECO:0000313" key="2">
    <source>
        <dbReference type="Proteomes" id="UP001500975"/>
    </source>
</evidence>
<accession>A0ABP8HEW5</accession>
<protein>
    <recommendedName>
        <fullName evidence="3">SRPBCC family protein</fullName>
    </recommendedName>
</protein>
<name>A0ABP8HEW5_9BURK</name>
<dbReference type="PANTHER" id="PTHR39332">
    <property type="entry name" value="BLL4707 PROTEIN"/>
    <property type="match status" value="1"/>
</dbReference>
<organism evidence="1 2">
    <name type="scientific">Variovorax defluvii</name>
    <dbReference type="NCBI Taxonomy" id="913761"/>
    <lineage>
        <taxon>Bacteria</taxon>
        <taxon>Pseudomonadati</taxon>
        <taxon>Pseudomonadota</taxon>
        <taxon>Betaproteobacteria</taxon>
        <taxon>Burkholderiales</taxon>
        <taxon>Comamonadaceae</taxon>
        <taxon>Variovorax</taxon>
    </lineage>
</organism>
<dbReference type="Proteomes" id="UP001500975">
    <property type="component" value="Unassembled WGS sequence"/>
</dbReference>
<dbReference type="RefSeq" id="WP_345537182.1">
    <property type="nucleotide sequence ID" value="NZ_BAABGJ010000013.1"/>
</dbReference>
<gene>
    <name evidence="1" type="ORF">GCM10023165_16890</name>
</gene>
<proteinExistence type="predicted"/>
<evidence type="ECO:0000313" key="1">
    <source>
        <dbReference type="EMBL" id="GAA4338306.1"/>
    </source>
</evidence>
<comment type="caution">
    <text evidence="1">The sequence shown here is derived from an EMBL/GenBank/DDBJ whole genome shotgun (WGS) entry which is preliminary data.</text>
</comment>
<keyword evidence="2" id="KW-1185">Reference proteome</keyword>
<dbReference type="EMBL" id="BAABGJ010000013">
    <property type="protein sequence ID" value="GAA4338306.1"/>
    <property type="molecule type" value="Genomic_DNA"/>
</dbReference>
<dbReference type="Gene3D" id="3.30.530.20">
    <property type="match status" value="1"/>
</dbReference>
<sequence>MSGPQAEWVEIVESVEVAASPRAVWHVVGDFGGLGQWMPGVTGLQTSGRGPGATRRIHMGSACMLETLVELDERHMQLGYRLDQGPLPARSYTSTLRVSPAEAGARVDWTARCTPDDTTNAARLERTLRQAYRAGLNGLASVFASAAIASAGSRRGGA</sequence>